<feature type="region of interest" description="Disordered" evidence="2">
    <location>
        <begin position="193"/>
        <end position="231"/>
    </location>
</feature>
<feature type="non-terminal residue" evidence="3">
    <location>
        <position position="251"/>
    </location>
</feature>
<proteinExistence type="predicted"/>
<comment type="caution">
    <text evidence="3">The sequence shown here is derived from an EMBL/GenBank/DDBJ whole genome shotgun (WGS) entry which is preliminary data.</text>
</comment>
<reference evidence="3" key="1">
    <citation type="journal article" date="2021" name="Proc. Natl. Acad. Sci. U.S.A.">
        <title>Three genomes in the algal genus Volvox reveal the fate of a haploid sex-determining region after a transition to homothallism.</title>
        <authorList>
            <person name="Yamamoto K."/>
            <person name="Hamaji T."/>
            <person name="Kawai-Toyooka H."/>
            <person name="Matsuzaki R."/>
            <person name="Takahashi F."/>
            <person name="Nishimura Y."/>
            <person name="Kawachi M."/>
            <person name="Noguchi H."/>
            <person name="Minakuchi Y."/>
            <person name="Umen J.G."/>
            <person name="Toyoda A."/>
            <person name="Nozaki H."/>
        </authorList>
    </citation>
    <scope>NUCLEOTIDE SEQUENCE</scope>
    <source>
        <strain evidence="3">NIES-3785</strain>
    </source>
</reference>
<evidence type="ECO:0000313" key="4">
    <source>
        <dbReference type="Proteomes" id="UP000722791"/>
    </source>
</evidence>
<dbReference type="EMBL" id="BNCQ01000016">
    <property type="protein sequence ID" value="GIM04496.1"/>
    <property type="molecule type" value="Genomic_DNA"/>
</dbReference>
<accession>A0A8J4GCZ6</accession>
<feature type="non-terminal residue" evidence="3">
    <location>
        <position position="1"/>
    </location>
</feature>
<feature type="compositionally biased region" description="Pro residues" evidence="2">
    <location>
        <begin position="199"/>
        <end position="208"/>
    </location>
</feature>
<protein>
    <submittedName>
        <fullName evidence="3">Uncharacterized protein</fullName>
    </submittedName>
</protein>
<feature type="compositionally biased region" description="Basic and acidic residues" evidence="2">
    <location>
        <begin position="45"/>
        <end position="55"/>
    </location>
</feature>
<evidence type="ECO:0000313" key="3">
    <source>
        <dbReference type="EMBL" id="GIM04496.1"/>
    </source>
</evidence>
<feature type="region of interest" description="Disordered" evidence="2">
    <location>
        <begin position="45"/>
        <end position="87"/>
    </location>
</feature>
<sequence>RQSDDVTSAAPPVALAQVPEVPRNRLKELEGQMLELQNLQLQLEKQQREQEEELQKQQQRGGGGDQQELAASWPASGAGPMHQQQQPLQLQVLQEELVKVLKQVRDQQDAVQLQHQQLEAQYHRQLQLQQQLQLQLQQHERSRGGEPAEGENALFGFENGVSYAAVADAAVVQSAASAAGEAEVLNVPTPDLTSWEPLPLQPPPPPPSLRGAASAWSKWPRPPPPPPLSLSSQPYVIPPGYALVSNEIVKP</sequence>
<dbReference type="Proteomes" id="UP000722791">
    <property type="component" value="Unassembled WGS sequence"/>
</dbReference>
<gene>
    <name evidence="3" type="ORF">Vretimale_9056</name>
</gene>
<feature type="coiled-coil region" evidence="1">
    <location>
        <begin position="90"/>
        <end position="135"/>
    </location>
</feature>
<dbReference type="AlphaFoldDB" id="A0A8J4GCZ6"/>
<evidence type="ECO:0000256" key="2">
    <source>
        <dbReference type="SAM" id="MobiDB-lite"/>
    </source>
</evidence>
<evidence type="ECO:0000256" key="1">
    <source>
        <dbReference type="SAM" id="Coils"/>
    </source>
</evidence>
<keyword evidence="1" id="KW-0175">Coiled coil</keyword>
<name>A0A8J4GCZ6_9CHLO</name>
<organism evidence="3 4">
    <name type="scientific">Volvox reticuliferus</name>
    <dbReference type="NCBI Taxonomy" id="1737510"/>
    <lineage>
        <taxon>Eukaryota</taxon>
        <taxon>Viridiplantae</taxon>
        <taxon>Chlorophyta</taxon>
        <taxon>core chlorophytes</taxon>
        <taxon>Chlorophyceae</taxon>
        <taxon>CS clade</taxon>
        <taxon>Chlamydomonadales</taxon>
        <taxon>Volvocaceae</taxon>
        <taxon>Volvox</taxon>
    </lineage>
</organism>